<gene>
    <name evidence="1" type="ORF">ABI_27470</name>
</gene>
<dbReference type="EMBL" id="GL883078">
    <property type="protein sequence ID" value="EGF91332.1"/>
    <property type="molecule type" value="Genomic_DNA"/>
</dbReference>
<dbReference type="AlphaFoldDB" id="F4QM91"/>
<dbReference type="RefSeq" id="WP_006273532.1">
    <property type="nucleotide sequence ID" value="NZ_GL883078.1"/>
</dbReference>
<dbReference type="OrthoDB" id="7173798at2"/>
<accession>F4QM91</accession>
<keyword evidence="2" id="KW-1185">Reference proteome</keyword>
<name>F4QM91_9CAUL</name>
<reference evidence="2" key="1">
    <citation type="submission" date="2011-03" db="EMBL/GenBank/DDBJ databases">
        <title>Draft genome sequence of Brevundimonas diminuta.</title>
        <authorList>
            <person name="Brown P.J.B."/>
            <person name="Buechlein A."/>
            <person name="Hemmerich C."/>
            <person name="Brun Y.V."/>
        </authorList>
    </citation>
    <scope>NUCLEOTIDE SEQUENCE [LARGE SCALE GENOMIC DNA]</scope>
    <source>
        <strain evidence="2">C19</strain>
    </source>
</reference>
<sequence length="64" mass="7163">MAAVFDLKTCLNWTRLDARDAMRDLKLILQAQDFRSLFTGVVEAGFYRGWDGDGNTVTVHVVTG</sequence>
<organism evidence="1 2">
    <name type="scientific">Asticcacaulis biprosthecium C19</name>
    <dbReference type="NCBI Taxonomy" id="715226"/>
    <lineage>
        <taxon>Bacteria</taxon>
        <taxon>Pseudomonadati</taxon>
        <taxon>Pseudomonadota</taxon>
        <taxon>Alphaproteobacteria</taxon>
        <taxon>Caulobacterales</taxon>
        <taxon>Caulobacteraceae</taxon>
        <taxon>Asticcacaulis</taxon>
    </lineage>
</organism>
<dbReference type="HOGENOM" id="CLU_2857967_0_0_5"/>
<dbReference type="Proteomes" id="UP000006512">
    <property type="component" value="Unassembled WGS sequence"/>
</dbReference>
<proteinExistence type="predicted"/>
<protein>
    <submittedName>
        <fullName evidence="1">Uncharacterized protein</fullName>
    </submittedName>
</protein>
<dbReference type="STRING" id="715226.ABI_27470"/>
<evidence type="ECO:0000313" key="2">
    <source>
        <dbReference type="Proteomes" id="UP000006512"/>
    </source>
</evidence>
<evidence type="ECO:0000313" key="1">
    <source>
        <dbReference type="EMBL" id="EGF91332.1"/>
    </source>
</evidence>